<dbReference type="SMART" id="SM00448">
    <property type="entry name" value="REC"/>
    <property type="match status" value="1"/>
</dbReference>
<dbReference type="InterPro" id="IPR016032">
    <property type="entry name" value="Sig_transdc_resp-reg_C-effctor"/>
</dbReference>
<evidence type="ECO:0000256" key="1">
    <source>
        <dbReference type="ARBA" id="ARBA00022553"/>
    </source>
</evidence>
<feature type="domain" description="HTH luxR-type" evidence="4">
    <location>
        <begin position="142"/>
        <end position="207"/>
    </location>
</feature>
<sequence length="215" mass="23671">MPVRVYVIDDHEIVRRGLLSVLEIVPGIEVVGDAPNGRVALDEFLPSPRPPADVVLMDLVMPVCDGISASRELRKRFPDLRILVLSSFGDLRYVRPALELGVSGYLLKDAPPETVVEAVRAVFDGRLYLDQRVSAALSAAEKSTPVDGLTRREREVLRLVARGLSSQDIADVLVLSERTTRTHISHLLTKFGMRSRIQLALWAHTNGFDADAPTG</sequence>
<accession>A0ABS4TX01</accession>
<keyword evidence="1 3" id="KW-0597">Phosphoprotein</keyword>
<dbReference type="CDD" id="cd17535">
    <property type="entry name" value="REC_NarL-like"/>
    <property type="match status" value="1"/>
</dbReference>
<keyword evidence="2 6" id="KW-0238">DNA-binding</keyword>
<evidence type="ECO:0000259" key="5">
    <source>
        <dbReference type="PROSITE" id="PS50110"/>
    </source>
</evidence>
<dbReference type="Pfam" id="PF00072">
    <property type="entry name" value="Response_reg"/>
    <property type="match status" value="1"/>
</dbReference>
<proteinExistence type="predicted"/>
<dbReference type="InterPro" id="IPR000792">
    <property type="entry name" value="Tscrpt_reg_LuxR_C"/>
</dbReference>
<dbReference type="InterPro" id="IPR011006">
    <property type="entry name" value="CheY-like_superfamily"/>
</dbReference>
<name>A0ABS4TX01_9PSEU</name>
<organism evidence="6 7">
    <name type="scientific">Kibdelosporangium banguiense</name>
    <dbReference type="NCBI Taxonomy" id="1365924"/>
    <lineage>
        <taxon>Bacteria</taxon>
        <taxon>Bacillati</taxon>
        <taxon>Actinomycetota</taxon>
        <taxon>Actinomycetes</taxon>
        <taxon>Pseudonocardiales</taxon>
        <taxon>Pseudonocardiaceae</taxon>
        <taxon>Kibdelosporangium</taxon>
    </lineage>
</organism>
<reference evidence="6 7" key="1">
    <citation type="submission" date="2021-03" db="EMBL/GenBank/DDBJ databases">
        <title>Sequencing the genomes of 1000 actinobacteria strains.</title>
        <authorList>
            <person name="Klenk H.-P."/>
        </authorList>
    </citation>
    <scope>NUCLEOTIDE SEQUENCE [LARGE SCALE GENOMIC DNA]</scope>
    <source>
        <strain evidence="6 7">DSM 46670</strain>
    </source>
</reference>
<feature type="modified residue" description="4-aspartylphosphate" evidence="3">
    <location>
        <position position="58"/>
    </location>
</feature>
<evidence type="ECO:0000313" key="6">
    <source>
        <dbReference type="EMBL" id="MBP2328938.1"/>
    </source>
</evidence>
<dbReference type="CDD" id="cd06170">
    <property type="entry name" value="LuxR_C_like"/>
    <property type="match status" value="1"/>
</dbReference>
<dbReference type="SUPFAM" id="SSF52172">
    <property type="entry name" value="CheY-like"/>
    <property type="match status" value="1"/>
</dbReference>
<dbReference type="GO" id="GO:0003677">
    <property type="term" value="F:DNA binding"/>
    <property type="evidence" value="ECO:0007669"/>
    <property type="project" value="UniProtKB-KW"/>
</dbReference>
<evidence type="ECO:0000256" key="3">
    <source>
        <dbReference type="PROSITE-ProRule" id="PRU00169"/>
    </source>
</evidence>
<dbReference type="PRINTS" id="PR00038">
    <property type="entry name" value="HTHLUXR"/>
</dbReference>
<evidence type="ECO:0000259" key="4">
    <source>
        <dbReference type="PROSITE" id="PS50043"/>
    </source>
</evidence>
<dbReference type="SUPFAM" id="SSF46894">
    <property type="entry name" value="C-terminal effector domain of the bipartite response regulators"/>
    <property type="match status" value="1"/>
</dbReference>
<dbReference type="Proteomes" id="UP001519332">
    <property type="component" value="Unassembled WGS sequence"/>
</dbReference>
<dbReference type="InterPro" id="IPR058245">
    <property type="entry name" value="NreC/VraR/RcsB-like_REC"/>
</dbReference>
<evidence type="ECO:0000256" key="2">
    <source>
        <dbReference type="ARBA" id="ARBA00023125"/>
    </source>
</evidence>
<protein>
    <submittedName>
        <fullName evidence="6">DNA-binding NarL/FixJ family response regulator</fullName>
    </submittedName>
</protein>
<dbReference type="PROSITE" id="PS50110">
    <property type="entry name" value="RESPONSE_REGULATORY"/>
    <property type="match status" value="1"/>
</dbReference>
<comment type="caution">
    <text evidence="6">The sequence shown here is derived from an EMBL/GenBank/DDBJ whole genome shotgun (WGS) entry which is preliminary data.</text>
</comment>
<dbReference type="InterPro" id="IPR039420">
    <property type="entry name" value="WalR-like"/>
</dbReference>
<dbReference type="InterPro" id="IPR001789">
    <property type="entry name" value="Sig_transdc_resp-reg_receiver"/>
</dbReference>
<dbReference type="Pfam" id="PF00196">
    <property type="entry name" value="GerE"/>
    <property type="match status" value="1"/>
</dbReference>
<dbReference type="PANTHER" id="PTHR43214:SF43">
    <property type="entry name" value="TWO-COMPONENT RESPONSE REGULATOR"/>
    <property type="match status" value="1"/>
</dbReference>
<dbReference type="PROSITE" id="PS50043">
    <property type="entry name" value="HTH_LUXR_2"/>
    <property type="match status" value="1"/>
</dbReference>
<dbReference type="PANTHER" id="PTHR43214">
    <property type="entry name" value="TWO-COMPONENT RESPONSE REGULATOR"/>
    <property type="match status" value="1"/>
</dbReference>
<evidence type="ECO:0000313" key="7">
    <source>
        <dbReference type="Proteomes" id="UP001519332"/>
    </source>
</evidence>
<dbReference type="RefSeq" id="WP_209645831.1">
    <property type="nucleotide sequence ID" value="NZ_JAGINW010000001.1"/>
</dbReference>
<feature type="domain" description="Response regulatory" evidence="5">
    <location>
        <begin position="4"/>
        <end position="123"/>
    </location>
</feature>
<gene>
    <name evidence="6" type="ORF">JOF56_009323</name>
</gene>
<keyword evidence="7" id="KW-1185">Reference proteome</keyword>
<dbReference type="Gene3D" id="3.40.50.2300">
    <property type="match status" value="1"/>
</dbReference>
<dbReference type="SMART" id="SM00421">
    <property type="entry name" value="HTH_LUXR"/>
    <property type="match status" value="1"/>
</dbReference>
<dbReference type="EMBL" id="JAGINW010000001">
    <property type="protein sequence ID" value="MBP2328938.1"/>
    <property type="molecule type" value="Genomic_DNA"/>
</dbReference>